<evidence type="ECO:0000313" key="2">
    <source>
        <dbReference type="Proteomes" id="UP001596409"/>
    </source>
</evidence>
<accession>A0ABW2EEA4</accession>
<evidence type="ECO:0000313" key="1">
    <source>
        <dbReference type="EMBL" id="MFC7017112.1"/>
    </source>
</evidence>
<keyword evidence="2" id="KW-1185">Reference proteome</keyword>
<sequence>MTVSPDHPELVHRTAALCALLGSRDTMREPDVREAAERARDRLRSGADADELAACFDALDHALRRAGVAVGLSPARVGLAVRGVAQHLKVAVCPGPVRCSRSERARDLLPAPHCAVHDARMHKARLRPDG</sequence>
<comment type="caution">
    <text evidence="1">The sequence shown here is derived from an EMBL/GenBank/DDBJ whole genome shotgun (WGS) entry which is preliminary data.</text>
</comment>
<proteinExistence type="predicted"/>
<protein>
    <submittedName>
        <fullName evidence="1">Uncharacterized protein</fullName>
    </submittedName>
</protein>
<reference evidence="2" key="1">
    <citation type="journal article" date="2019" name="Int. J. Syst. Evol. Microbiol.">
        <title>The Global Catalogue of Microorganisms (GCM) 10K type strain sequencing project: providing services to taxonomists for standard genome sequencing and annotation.</title>
        <authorList>
            <consortium name="The Broad Institute Genomics Platform"/>
            <consortium name="The Broad Institute Genome Sequencing Center for Infectious Disease"/>
            <person name="Wu L."/>
            <person name="Ma J."/>
        </authorList>
    </citation>
    <scope>NUCLEOTIDE SEQUENCE [LARGE SCALE GENOMIC DNA]</scope>
    <source>
        <strain evidence="2">JCM 4855</strain>
    </source>
</reference>
<dbReference type="EMBL" id="JBHSYM010000087">
    <property type="protein sequence ID" value="MFC7017112.1"/>
    <property type="molecule type" value="Genomic_DNA"/>
</dbReference>
<organism evidence="1 2">
    <name type="scientific">Streptomyces viridiviolaceus</name>
    <dbReference type="NCBI Taxonomy" id="68282"/>
    <lineage>
        <taxon>Bacteria</taxon>
        <taxon>Bacillati</taxon>
        <taxon>Actinomycetota</taxon>
        <taxon>Actinomycetes</taxon>
        <taxon>Kitasatosporales</taxon>
        <taxon>Streptomycetaceae</taxon>
        <taxon>Streptomyces</taxon>
    </lineage>
</organism>
<name>A0ABW2EEA4_9ACTN</name>
<dbReference type="Proteomes" id="UP001596409">
    <property type="component" value="Unassembled WGS sequence"/>
</dbReference>
<dbReference type="RefSeq" id="WP_189877614.1">
    <property type="nucleotide sequence ID" value="NZ_BMWA01000024.1"/>
</dbReference>
<gene>
    <name evidence="1" type="ORF">ACFQMH_36605</name>
</gene>